<dbReference type="InterPro" id="IPR018680">
    <property type="entry name" value="DUF2164"/>
</dbReference>
<proteinExistence type="predicted"/>
<keyword evidence="2" id="KW-1185">Reference proteome</keyword>
<evidence type="ECO:0000313" key="2">
    <source>
        <dbReference type="Proteomes" id="UP001499852"/>
    </source>
</evidence>
<evidence type="ECO:0000313" key="1">
    <source>
        <dbReference type="EMBL" id="GAA5144123.1"/>
    </source>
</evidence>
<dbReference type="Proteomes" id="UP001499852">
    <property type="component" value="Unassembled WGS sequence"/>
</dbReference>
<dbReference type="EMBL" id="BAABIA010000007">
    <property type="protein sequence ID" value="GAA5144123.1"/>
    <property type="molecule type" value="Genomic_DNA"/>
</dbReference>
<reference evidence="2" key="1">
    <citation type="journal article" date="2019" name="Int. J. Syst. Evol. Microbiol.">
        <title>The Global Catalogue of Microorganisms (GCM) 10K type strain sequencing project: providing services to taxonomists for standard genome sequencing and annotation.</title>
        <authorList>
            <consortium name="The Broad Institute Genomics Platform"/>
            <consortium name="The Broad Institute Genome Sequencing Center for Infectious Disease"/>
            <person name="Wu L."/>
            <person name="Ma J."/>
        </authorList>
    </citation>
    <scope>NUCLEOTIDE SEQUENCE [LARGE SCALE GENOMIC DNA]</scope>
    <source>
        <strain evidence="2">JCM 18053</strain>
    </source>
</reference>
<gene>
    <name evidence="1" type="ORF">GCM10023213_33550</name>
</gene>
<name>A0ABP9PF32_9BACT</name>
<sequence length="96" mass="10908">MTMDTDFFKDKKREVVASLQRYASQELDCELGDIQAGHLLEYILKEIGPFAYNQGVEDAKAYFASKVEDLAGTCFEEGLTYWHKGAPGSRQVRRKP</sequence>
<organism evidence="1 2">
    <name type="scientific">Prosthecobacter algae</name>
    <dbReference type="NCBI Taxonomy" id="1144682"/>
    <lineage>
        <taxon>Bacteria</taxon>
        <taxon>Pseudomonadati</taxon>
        <taxon>Verrucomicrobiota</taxon>
        <taxon>Verrucomicrobiia</taxon>
        <taxon>Verrucomicrobiales</taxon>
        <taxon>Verrucomicrobiaceae</taxon>
        <taxon>Prosthecobacter</taxon>
    </lineage>
</organism>
<dbReference type="Pfam" id="PF09932">
    <property type="entry name" value="DUF2164"/>
    <property type="match status" value="1"/>
</dbReference>
<comment type="caution">
    <text evidence="1">The sequence shown here is derived from an EMBL/GenBank/DDBJ whole genome shotgun (WGS) entry which is preliminary data.</text>
</comment>
<protein>
    <submittedName>
        <fullName evidence="1">DUF2164 domain-containing protein</fullName>
    </submittedName>
</protein>
<accession>A0ABP9PF32</accession>